<name>A0A8H6CNL9_9LECA</name>
<proteinExistence type="predicted"/>
<evidence type="ECO:0000313" key="3">
    <source>
        <dbReference type="Proteomes" id="UP000593566"/>
    </source>
</evidence>
<accession>A0A8H6CNL9</accession>
<organism evidence="2 3">
    <name type="scientific">Letharia lupina</name>
    <dbReference type="NCBI Taxonomy" id="560253"/>
    <lineage>
        <taxon>Eukaryota</taxon>
        <taxon>Fungi</taxon>
        <taxon>Dikarya</taxon>
        <taxon>Ascomycota</taxon>
        <taxon>Pezizomycotina</taxon>
        <taxon>Lecanoromycetes</taxon>
        <taxon>OSLEUM clade</taxon>
        <taxon>Lecanoromycetidae</taxon>
        <taxon>Lecanorales</taxon>
        <taxon>Lecanorineae</taxon>
        <taxon>Parmeliaceae</taxon>
        <taxon>Letharia</taxon>
    </lineage>
</organism>
<reference evidence="2 3" key="1">
    <citation type="journal article" date="2020" name="Genomics">
        <title>Complete, high-quality genomes from long-read metagenomic sequencing of two wolf lichen thalli reveals enigmatic genome architecture.</title>
        <authorList>
            <person name="McKenzie S.K."/>
            <person name="Walston R.F."/>
            <person name="Allen J.L."/>
        </authorList>
    </citation>
    <scope>NUCLEOTIDE SEQUENCE [LARGE SCALE GENOMIC DNA]</scope>
    <source>
        <strain evidence="2">WasteWater1</strain>
    </source>
</reference>
<dbReference type="RefSeq" id="XP_037155079.1">
    <property type="nucleotide sequence ID" value="XM_037300253.1"/>
</dbReference>
<protein>
    <submittedName>
        <fullName evidence="2">Uncharacterized protein</fullName>
    </submittedName>
</protein>
<evidence type="ECO:0000313" key="2">
    <source>
        <dbReference type="EMBL" id="KAF6226526.1"/>
    </source>
</evidence>
<sequence>MSRSELWRSALGLQPKKPSSIIGLKMLSLSVLLTLLATAAVATPLFNSDSHAIIVERGDEEWWRERPELPARFKRRNGSPNCGSYINERGDWDVRFNPGVESGTEEYKRRFDGSDKR</sequence>
<evidence type="ECO:0000256" key="1">
    <source>
        <dbReference type="SAM" id="MobiDB-lite"/>
    </source>
</evidence>
<dbReference type="Proteomes" id="UP000593566">
    <property type="component" value="Unassembled WGS sequence"/>
</dbReference>
<dbReference type="AlphaFoldDB" id="A0A8H6CNL9"/>
<dbReference type="GeneID" id="59337787"/>
<keyword evidence="3" id="KW-1185">Reference proteome</keyword>
<feature type="region of interest" description="Disordered" evidence="1">
    <location>
        <begin position="97"/>
        <end position="117"/>
    </location>
</feature>
<dbReference type="EMBL" id="JACCJB010000006">
    <property type="protein sequence ID" value="KAF6226526.1"/>
    <property type="molecule type" value="Genomic_DNA"/>
</dbReference>
<comment type="caution">
    <text evidence="2">The sequence shown here is derived from an EMBL/GenBank/DDBJ whole genome shotgun (WGS) entry which is preliminary data.</text>
</comment>
<feature type="compositionally biased region" description="Basic and acidic residues" evidence="1">
    <location>
        <begin position="105"/>
        <end position="117"/>
    </location>
</feature>
<gene>
    <name evidence="2" type="ORF">HO133_009392</name>
</gene>